<dbReference type="PANTHER" id="PTHR44688:SF25">
    <property type="entry name" value="HTH LUXR-TYPE DOMAIN-CONTAINING PROTEIN"/>
    <property type="match status" value="1"/>
</dbReference>
<dbReference type="InterPro" id="IPR036388">
    <property type="entry name" value="WH-like_DNA-bd_sf"/>
</dbReference>
<dbReference type="InterPro" id="IPR016032">
    <property type="entry name" value="Sig_transdc_resp-reg_C-effctor"/>
</dbReference>
<proteinExistence type="predicted"/>
<dbReference type="InterPro" id="IPR003018">
    <property type="entry name" value="GAF"/>
</dbReference>
<dbReference type="PROSITE" id="PS50043">
    <property type="entry name" value="HTH_LUXR_2"/>
    <property type="match status" value="1"/>
</dbReference>
<dbReference type="EMBL" id="AP026867">
    <property type="protein sequence ID" value="BDS09509.1"/>
    <property type="molecule type" value="Genomic_DNA"/>
</dbReference>
<dbReference type="KEGG" id="aup:AsAng_0002100"/>
<keyword evidence="3" id="KW-0804">Transcription</keyword>
<dbReference type="Gene3D" id="3.30.450.40">
    <property type="match status" value="1"/>
</dbReference>
<dbReference type="SUPFAM" id="SSF55781">
    <property type="entry name" value="GAF domain-like"/>
    <property type="match status" value="1"/>
</dbReference>
<name>A0A915Y9W0_9BACT</name>
<keyword evidence="2" id="KW-0238">DNA-binding</keyword>
<keyword evidence="6" id="KW-1185">Reference proteome</keyword>
<dbReference type="PRINTS" id="PR00038">
    <property type="entry name" value="HTHLUXR"/>
</dbReference>
<dbReference type="Proteomes" id="UP001060919">
    <property type="component" value="Chromosome"/>
</dbReference>
<evidence type="ECO:0000256" key="3">
    <source>
        <dbReference type="ARBA" id="ARBA00023163"/>
    </source>
</evidence>
<accession>A0A915Y9W0</accession>
<dbReference type="CDD" id="cd06170">
    <property type="entry name" value="LuxR_C_like"/>
    <property type="match status" value="1"/>
</dbReference>
<dbReference type="InterPro" id="IPR000792">
    <property type="entry name" value="Tscrpt_reg_LuxR_C"/>
</dbReference>
<evidence type="ECO:0000256" key="2">
    <source>
        <dbReference type="ARBA" id="ARBA00023125"/>
    </source>
</evidence>
<evidence type="ECO:0000313" key="6">
    <source>
        <dbReference type="Proteomes" id="UP001060919"/>
    </source>
</evidence>
<dbReference type="SMART" id="SM00421">
    <property type="entry name" value="HTH_LUXR"/>
    <property type="match status" value="1"/>
</dbReference>
<dbReference type="PROSITE" id="PS00622">
    <property type="entry name" value="HTH_LUXR_1"/>
    <property type="match status" value="1"/>
</dbReference>
<evidence type="ECO:0000313" key="5">
    <source>
        <dbReference type="EMBL" id="BDS09509.1"/>
    </source>
</evidence>
<feature type="domain" description="HTH luxR-type" evidence="4">
    <location>
        <begin position="264"/>
        <end position="328"/>
    </location>
</feature>
<sequence length="332" mass="37498">MVFDQCNFVYLYNMSDKEYFSNLYEIASDLNKEFSLQAALRKALEKTVDLLNLETGWIWLVQQDNKSVYLAASYNLPPALSNFPERLSGWCYCIEKYLSNAFSEAKNISEIACSRLKDIKVDTRDLKFHATVPIFVQGEKAGLLNLMSKEKQQLKEKELTLLNTISELIGMAIQRTRLLDTAGASPSKTQAATSELLERVFNPRLTLLLANLDALKALHTQAGKSSEYIQMSLELTREMQQQLSLINDAFLEGQIGTKQENNFHYPASSLTSRELEVLGLVKKGYTNKKIGAQLFIAERTVKFHISSILSKLYATTRTEAVDTALRRGLISL</sequence>
<gene>
    <name evidence="5" type="ORF">AsAng_0002100</name>
</gene>
<organism evidence="5 6">
    <name type="scientific">Aureispira anguillae</name>
    <dbReference type="NCBI Taxonomy" id="2864201"/>
    <lineage>
        <taxon>Bacteria</taxon>
        <taxon>Pseudomonadati</taxon>
        <taxon>Bacteroidota</taxon>
        <taxon>Saprospiria</taxon>
        <taxon>Saprospirales</taxon>
        <taxon>Saprospiraceae</taxon>
        <taxon>Aureispira</taxon>
    </lineage>
</organism>
<dbReference type="AlphaFoldDB" id="A0A915Y9W0"/>
<dbReference type="Pfam" id="PF00196">
    <property type="entry name" value="GerE"/>
    <property type="match status" value="1"/>
</dbReference>
<keyword evidence="1" id="KW-0805">Transcription regulation</keyword>
<dbReference type="PANTHER" id="PTHR44688">
    <property type="entry name" value="DNA-BINDING TRANSCRIPTIONAL ACTIVATOR DEVR_DOSR"/>
    <property type="match status" value="1"/>
</dbReference>
<evidence type="ECO:0000259" key="4">
    <source>
        <dbReference type="PROSITE" id="PS50043"/>
    </source>
</evidence>
<dbReference type="Pfam" id="PF13185">
    <property type="entry name" value="GAF_2"/>
    <property type="match status" value="1"/>
</dbReference>
<protein>
    <submittedName>
        <fullName evidence="5">LuxR C-terminal-related transcriptional regulator</fullName>
    </submittedName>
</protein>
<evidence type="ECO:0000256" key="1">
    <source>
        <dbReference type="ARBA" id="ARBA00023015"/>
    </source>
</evidence>
<dbReference type="SMART" id="SM00065">
    <property type="entry name" value="GAF"/>
    <property type="match status" value="1"/>
</dbReference>
<dbReference type="SUPFAM" id="SSF46894">
    <property type="entry name" value="C-terminal effector domain of the bipartite response regulators"/>
    <property type="match status" value="1"/>
</dbReference>
<dbReference type="InterPro" id="IPR029016">
    <property type="entry name" value="GAF-like_dom_sf"/>
</dbReference>
<dbReference type="Gene3D" id="1.10.10.10">
    <property type="entry name" value="Winged helix-like DNA-binding domain superfamily/Winged helix DNA-binding domain"/>
    <property type="match status" value="1"/>
</dbReference>
<reference evidence="5" key="1">
    <citation type="submission" date="2022-09" db="EMBL/GenBank/DDBJ databases">
        <title>Aureispira anguillicida sp. nov., isolated from Leptocephalus of Japanese eel Anguilla japonica.</title>
        <authorList>
            <person name="Yuasa K."/>
            <person name="Mekata T."/>
            <person name="Ikunari K."/>
        </authorList>
    </citation>
    <scope>NUCLEOTIDE SEQUENCE</scope>
    <source>
        <strain evidence="5">EL160426</strain>
    </source>
</reference>
<dbReference type="GO" id="GO:0003677">
    <property type="term" value="F:DNA binding"/>
    <property type="evidence" value="ECO:0007669"/>
    <property type="project" value="UniProtKB-KW"/>
</dbReference>
<dbReference type="GO" id="GO:0006355">
    <property type="term" value="P:regulation of DNA-templated transcription"/>
    <property type="evidence" value="ECO:0007669"/>
    <property type="project" value="InterPro"/>
</dbReference>